<organism evidence="2 3">
    <name type="scientific">Streblomastix strix</name>
    <dbReference type="NCBI Taxonomy" id="222440"/>
    <lineage>
        <taxon>Eukaryota</taxon>
        <taxon>Metamonada</taxon>
        <taxon>Preaxostyla</taxon>
        <taxon>Oxymonadida</taxon>
        <taxon>Streblomastigidae</taxon>
        <taxon>Streblomastix</taxon>
    </lineage>
</organism>
<dbReference type="EMBL" id="SNRW01039955">
    <property type="protein sequence ID" value="KAA6348018.1"/>
    <property type="molecule type" value="Genomic_DNA"/>
</dbReference>
<comment type="caution">
    <text evidence="2">The sequence shown here is derived from an EMBL/GenBank/DDBJ whole genome shotgun (WGS) entry which is preliminary data.</text>
</comment>
<reference evidence="2 3" key="1">
    <citation type="submission" date="2019-03" db="EMBL/GenBank/DDBJ databases">
        <title>Single cell metagenomics reveals metabolic interactions within the superorganism composed of flagellate Streblomastix strix and complex community of Bacteroidetes bacteria on its surface.</title>
        <authorList>
            <person name="Treitli S.C."/>
            <person name="Kolisko M."/>
            <person name="Husnik F."/>
            <person name="Keeling P."/>
            <person name="Hampl V."/>
        </authorList>
    </citation>
    <scope>NUCLEOTIDE SEQUENCE [LARGE SCALE GENOMIC DNA]</scope>
    <source>
        <strain evidence="2">ST1C</strain>
    </source>
</reference>
<dbReference type="Proteomes" id="UP000324800">
    <property type="component" value="Unassembled WGS sequence"/>
</dbReference>
<gene>
    <name evidence="2" type="ORF">EZS28_051994</name>
</gene>
<feature type="non-terminal residue" evidence="2">
    <location>
        <position position="1"/>
    </location>
</feature>
<protein>
    <submittedName>
        <fullName evidence="2">Uncharacterized protein</fullName>
    </submittedName>
</protein>
<keyword evidence="1" id="KW-1133">Transmembrane helix</keyword>
<proteinExistence type="predicted"/>
<evidence type="ECO:0000313" key="2">
    <source>
        <dbReference type="EMBL" id="KAA6348018.1"/>
    </source>
</evidence>
<dbReference type="AlphaFoldDB" id="A0A5J4SQ31"/>
<evidence type="ECO:0000313" key="3">
    <source>
        <dbReference type="Proteomes" id="UP000324800"/>
    </source>
</evidence>
<keyword evidence="1" id="KW-0472">Membrane</keyword>
<evidence type="ECO:0000256" key="1">
    <source>
        <dbReference type="SAM" id="Phobius"/>
    </source>
</evidence>
<keyword evidence="1" id="KW-0812">Transmembrane</keyword>
<sequence length="220" mass="26234">WETWRKRRADLTIMARYLKLNEIDSMALLGERPDIYIVNEISWLNDLGGRTRKSNLIELKTHISVVLGQFSKMPNISESPLIKQFKRQEIQMKAMALLISFFAVRMTELYVLLKLFKVGFSLERRQTFNKNHYFGTSRNRPFLPLITVVRHQQPSFINLRFNLLIMDRQYAMQQRQRQELVVLPFWRLMLSHAIFLPQQWSMHSIIDLCRGTQDLYQSKA</sequence>
<name>A0A5J4SQ31_9EUKA</name>
<accession>A0A5J4SQ31</accession>
<feature type="transmembrane region" description="Helical" evidence="1">
    <location>
        <begin position="94"/>
        <end position="113"/>
    </location>
</feature>